<dbReference type="Proteomes" id="UP000004095">
    <property type="component" value="Unassembled WGS sequence"/>
</dbReference>
<evidence type="ECO:0000313" key="2">
    <source>
        <dbReference type="Proteomes" id="UP000004095"/>
    </source>
</evidence>
<gene>
    <name evidence="1" type="ORF">M23134_03198</name>
</gene>
<proteinExistence type="predicted"/>
<evidence type="ECO:0000313" key="1">
    <source>
        <dbReference type="EMBL" id="EAY30560.1"/>
    </source>
</evidence>
<dbReference type="RefSeq" id="WP_002694820.1">
    <property type="nucleotide sequence ID" value="NZ_AAWS01000006.1"/>
</dbReference>
<dbReference type="OrthoDB" id="878538at2"/>
<name>A1ZGE3_MICM2</name>
<dbReference type="eggNOG" id="ENOG502ZXZR">
    <property type="taxonomic scope" value="Bacteria"/>
</dbReference>
<organism evidence="1 2">
    <name type="scientific">Microscilla marina ATCC 23134</name>
    <dbReference type="NCBI Taxonomy" id="313606"/>
    <lineage>
        <taxon>Bacteria</taxon>
        <taxon>Pseudomonadati</taxon>
        <taxon>Bacteroidota</taxon>
        <taxon>Cytophagia</taxon>
        <taxon>Cytophagales</taxon>
        <taxon>Microscillaceae</taxon>
        <taxon>Microscilla</taxon>
    </lineage>
</organism>
<evidence type="ECO:0008006" key="3">
    <source>
        <dbReference type="Google" id="ProtNLM"/>
    </source>
</evidence>
<reference evidence="1 2" key="1">
    <citation type="submission" date="2007-01" db="EMBL/GenBank/DDBJ databases">
        <authorList>
            <person name="Haygood M."/>
            <person name="Podell S."/>
            <person name="Anderson C."/>
            <person name="Hopkinson B."/>
            <person name="Roe K."/>
            <person name="Barbeau K."/>
            <person name="Gaasterland T."/>
            <person name="Ferriera S."/>
            <person name="Johnson J."/>
            <person name="Kravitz S."/>
            <person name="Beeson K."/>
            <person name="Sutton G."/>
            <person name="Rogers Y.-H."/>
            <person name="Friedman R."/>
            <person name="Frazier M."/>
            <person name="Venter J.C."/>
        </authorList>
    </citation>
    <scope>NUCLEOTIDE SEQUENCE [LARGE SCALE GENOMIC DNA]</scope>
    <source>
        <strain evidence="1 2">ATCC 23134</strain>
    </source>
</reference>
<keyword evidence="2" id="KW-1185">Reference proteome</keyword>
<accession>A1ZGE3</accession>
<comment type="caution">
    <text evidence="1">The sequence shown here is derived from an EMBL/GenBank/DDBJ whole genome shotgun (WGS) entry which is preliminary data.</text>
</comment>
<protein>
    <recommendedName>
        <fullName evidence="3">STAS/SEC14 domain-containing protein</fullName>
    </recommendedName>
</protein>
<dbReference type="EMBL" id="AAWS01000006">
    <property type="protein sequence ID" value="EAY30560.1"/>
    <property type="molecule type" value="Genomic_DNA"/>
</dbReference>
<sequence>MIELEYKSDFLEISYDSENSWVISKWTANTSYLTVDQYKREIHALVKAFANHQPLTGNLSLAQDFNFIVAPELQDWVMLQFEGYFPAKSATIVAAEFVSQLSIEQTLQSLDGAVCYFDNEPEAREWLLGKEKAS</sequence>
<dbReference type="AlphaFoldDB" id="A1ZGE3"/>